<evidence type="ECO:0000256" key="2">
    <source>
        <dbReference type="PROSITE-ProRule" id="PRU00339"/>
    </source>
</evidence>
<dbReference type="PROSITE" id="PS50005">
    <property type="entry name" value="TPR"/>
    <property type="match status" value="3"/>
</dbReference>
<dbReference type="STRING" id="324925.Ppha_1241"/>
<dbReference type="SUPFAM" id="SSF48452">
    <property type="entry name" value="TPR-like"/>
    <property type="match status" value="2"/>
</dbReference>
<dbReference type="SMART" id="SM00028">
    <property type="entry name" value="TPR"/>
    <property type="match status" value="9"/>
</dbReference>
<evidence type="ECO:0000256" key="1">
    <source>
        <dbReference type="ARBA" id="ARBA00022737"/>
    </source>
</evidence>
<sequence>MNLSWKTARVFISSTFRDMQAERDCLRDIVFPQLDDRLMQLKSHFVPVDLRWGIDTVSESVQEDKEVKVLKVCLNEINRCRPYLLVILGDRYGWIPPSDQISAVVNEAGFDVDTKGKSVTSLEIEYALFSNSELEKRCFFYFRSDLPYERMTEAERAFYSDQYSNESAGRENYNRILALKNRIESDLQLKKRVRYYSVKWENNRISGLESFANQVLEDFWSEFKKDFSYESIETKSSWYEIERQTIAEFIEINSRDFIGHKAVLDSILNWSLNENNNKEWGKCITGFSGNGKSVLYAKLNTELSKRDCLILSHTAGISIRSTSVINMLDRWNAELEGYLNIPEKHNSNGIQTFDNRKELFSRLLEEVAIKIRVICIIDGLEKFERTPIARYLSWLPDEWPKNARFIATAIEGEETTNLSKMSGCHTEQLPLITEQESTKIIQNICERYHKNLHPDIIVSIISKPLSDRITAASNPLWISLVVEHLLLLDEDDFAAIMKLPGTADQKIFRYMLQLVDEFPPDTEDLLHVIFNRFYMRFAARIEVSWMSEMLDLIALSRYGLREKDIQNILGLEDDPSFSLKFALVRRYIRSHIIWRGQQGLIDFSHSHLKSYLRKERLSNIQYKKDLYKKIIEYLEASVDGDTLRQTELMYFYMQIDEPEFAARGIAYYCNDIDDKELDAINKVFEDELAAHSEDETNEAYVWLQKMVYLVDKTFLENRTLEKEVIFRVSLFLIRLSSVILENLSEWLSTNLQLGLLNAIINIADNLNKQQPNRQNILRLLECLYEGEGRIYLEQERCNEAARLFEKSGELLNSLLTDDDENISYFYSLSISLERLGETYSKQANYDLALEYQNKALSLRENLFKTNDNDNHLKHLLGASHNHIGDIYLHKGDLSKAMEHYQKAFGFNLTVFENSADYINAHRLAVTYERIGVTCNNQKRYQQAQENFENALQILKKVNQNRPHQYDILLSISSVYINLIDMFLRNNEIINANEYSQNCFSLLDTMIKRKPDSFRAALHLAGIYHIMGKKLFTIEHYDLALQSYTDGIFMWRQLLVSNPANTKILYALSEEYLGISQIYRKQGSLDKAIENLNEFLEIFTSEETNFTEIDNKLKISSAYRQIAELKKLMGDIMGSMSFSHQDIAFCNELKKSSDNEEIDSNLVESYDRLGELNLCYNKISESLEFHKKAYTLCTELHNRHPKNVTLIRQLAVCCDNISAVYLRSGNISESLNYCAKANEYFYEIQVSDTDNTQYLQDLSVNCERLGNIYNNNGEKEKAQNFYIDSLEYAKRLLKLKPDQLEYLRDILISHYNLAIFYQSYNDLNKSMEYIIQCKENLDSMIEQNMTIDFQSQQIQQQIYQILINNLQ</sequence>
<proteinExistence type="predicted"/>
<dbReference type="Pfam" id="PF13181">
    <property type="entry name" value="TPR_8"/>
    <property type="match status" value="4"/>
</dbReference>
<dbReference type="InterPro" id="IPR019734">
    <property type="entry name" value="TPR_rpt"/>
</dbReference>
<name>B4SGU9_PELPB</name>
<dbReference type="PANTHER" id="PTHR19860:SF40">
    <property type="entry name" value="WD40 REPEAT-CONTAINING PROTEIN"/>
    <property type="match status" value="1"/>
</dbReference>
<dbReference type="Proteomes" id="UP000002724">
    <property type="component" value="Chromosome"/>
</dbReference>
<feature type="repeat" description="TPR" evidence="2">
    <location>
        <begin position="1068"/>
        <end position="1101"/>
    </location>
</feature>
<dbReference type="PANTHER" id="PTHR19860">
    <property type="entry name" value="DDB1- AND CUL4-ASSOCIATED FACTOR 12-RELATED"/>
    <property type="match status" value="1"/>
</dbReference>
<dbReference type="InterPro" id="IPR011990">
    <property type="entry name" value="TPR-like_helical_dom_sf"/>
</dbReference>
<evidence type="ECO:0000313" key="4">
    <source>
        <dbReference type="EMBL" id="ACF43512.1"/>
    </source>
</evidence>
<feature type="domain" description="DUF4062" evidence="3">
    <location>
        <begin position="9"/>
        <end position="127"/>
    </location>
</feature>
<dbReference type="InterPro" id="IPR051191">
    <property type="entry name" value="DCAF12"/>
</dbReference>
<dbReference type="InterPro" id="IPR025139">
    <property type="entry name" value="DUF4062"/>
</dbReference>
<dbReference type="Gene3D" id="1.25.40.10">
    <property type="entry name" value="Tetratricopeptide repeat domain"/>
    <property type="match status" value="3"/>
</dbReference>
<keyword evidence="2" id="KW-0802">TPR repeat</keyword>
<evidence type="ECO:0000259" key="3">
    <source>
        <dbReference type="Pfam" id="PF13271"/>
    </source>
</evidence>
<keyword evidence="1" id="KW-0677">Repeat</keyword>
<dbReference type="eggNOG" id="COG0457">
    <property type="taxonomic scope" value="Bacteria"/>
</dbReference>
<dbReference type="HOGENOM" id="CLU_274157_0_0_10"/>
<feature type="repeat" description="TPR" evidence="2">
    <location>
        <begin position="877"/>
        <end position="910"/>
    </location>
</feature>
<dbReference type="OrthoDB" id="8482304at2"/>
<accession>B4SGU9</accession>
<evidence type="ECO:0000313" key="5">
    <source>
        <dbReference type="Proteomes" id="UP000002724"/>
    </source>
</evidence>
<keyword evidence="5" id="KW-1185">Reference proteome</keyword>
<gene>
    <name evidence="4" type="ordered locus">Ppha_1241</name>
</gene>
<dbReference type="KEGG" id="pph:Ppha_1241"/>
<feature type="repeat" description="TPR" evidence="2">
    <location>
        <begin position="829"/>
        <end position="862"/>
    </location>
</feature>
<reference evidence="4 5" key="1">
    <citation type="submission" date="2008-06" db="EMBL/GenBank/DDBJ databases">
        <title>Complete sequence of Pelodictyon phaeoclathratiforme BU-1.</title>
        <authorList>
            <consortium name="US DOE Joint Genome Institute"/>
            <person name="Lucas S."/>
            <person name="Copeland A."/>
            <person name="Lapidus A."/>
            <person name="Glavina del Rio T."/>
            <person name="Dalin E."/>
            <person name="Tice H."/>
            <person name="Bruce D."/>
            <person name="Goodwin L."/>
            <person name="Pitluck S."/>
            <person name="Schmutz J."/>
            <person name="Larimer F."/>
            <person name="Land M."/>
            <person name="Hauser L."/>
            <person name="Kyrpides N."/>
            <person name="Mikhailova N."/>
            <person name="Liu Z."/>
            <person name="Li T."/>
            <person name="Zhao F."/>
            <person name="Overmann J."/>
            <person name="Bryant D.A."/>
            <person name="Richardson P."/>
        </authorList>
    </citation>
    <scope>NUCLEOTIDE SEQUENCE [LARGE SCALE GENOMIC DNA]</scope>
    <source>
        <strain evidence="5">DSM 5477 / BU-1</strain>
    </source>
</reference>
<dbReference type="Pfam" id="PF13271">
    <property type="entry name" value="DUF4062"/>
    <property type="match status" value="1"/>
</dbReference>
<dbReference type="InterPro" id="IPR027417">
    <property type="entry name" value="P-loop_NTPase"/>
</dbReference>
<dbReference type="EMBL" id="CP001110">
    <property type="protein sequence ID" value="ACF43512.1"/>
    <property type="molecule type" value="Genomic_DNA"/>
</dbReference>
<dbReference type="SUPFAM" id="SSF52540">
    <property type="entry name" value="P-loop containing nucleoside triphosphate hydrolases"/>
    <property type="match status" value="1"/>
</dbReference>
<protein>
    <submittedName>
        <fullName evidence="4">TPR repeat-containing protein</fullName>
    </submittedName>
</protein>
<dbReference type="RefSeq" id="WP_012508004.1">
    <property type="nucleotide sequence ID" value="NC_011060.1"/>
</dbReference>
<organism evidence="4 5">
    <name type="scientific">Pelodictyon phaeoclathratiforme (strain DSM 5477 / BU-1)</name>
    <dbReference type="NCBI Taxonomy" id="324925"/>
    <lineage>
        <taxon>Bacteria</taxon>
        <taxon>Pseudomonadati</taxon>
        <taxon>Chlorobiota</taxon>
        <taxon>Chlorobiia</taxon>
        <taxon>Chlorobiales</taxon>
        <taxon>Chlorobiaceae</taxon>
        <taxon>Chlorobium/Pelodictyon group</taxon>
        <taxon>Pelodictyon</taxon>
    </lineage>
</organism>